<organism evidence="1">
    <name type="scientific">Physcomitrium patens</name>
    <name type="common">Spreading-leaved earth moss</name>
    <name type="synonym">Physcomitrella patens</name>
    <dbReference type="NCBI Taxonomy" id="3218"/>
    <lineage>
        <taxon>Eukaryota</taxon>
        <taxon>Viridiplantae</taxon>
        <taxon>Streptophyta</taxon>
        <taxon>Embryophyta</taxon>
        <taxon>Bryophyta</taxon>
        <taxon>Bryophytina</taxon>
        <taxon>Bryopsida</taxon>
        <taxon>Funariidae</taxon>
        <taxon>Funariales</taxon>
        <taxon>Funariaceae</taxon>
        <taxon>Physcomitrium</taxon>
    </lineage>
</organism>
<dbReference type="Proteomes" id="UP000006727">
    <property type="component" value="Chromosome 21"/>
</dbReference>
<reference evidence="1 3" key="1">
    <citation type="journal article" date="2008" name="Science">
        <title>The Physcomitrella genome reveals evolutionary insights into the conquest of land by plants.</title>
        <authorList>
            <person name="Rensing S."/>
            <person name="Lang D."/>
            <person name="Zimmer A."/>
            <person name="Terry A."/>
            <person name="Salamov A."/>
            <person name="Shapiro H."/>
            <person name="Nishiyama T."/>
            <person name="Perroud P.-F."/>
            <person name="Lindquist E."/>
            <person name="Kamisugi Y."/>
            <person name="Tanahashi T."/>
            <person name="Sakakibara K."/>
            <person name="Fujita T."/>
            <person name="Oishi K."/>
            <person name="Shin-I T."/>
            <person name="Kuroki Y."/>
            <person name="Toyoda A."/>
            <person name="Suzuki Y."/>
            <person name="Hashimoto A."/>
            <person name="Yamaguchi K."/>
            <person name="Sugano A."/>
            <person name="Kohara Y."/>
            <person name="Fujiyama A."/>
            <person name="Anterola A."/>
            <person name="Aoki S."/>
            <person name="Ashton N."/>
            <person name="Barbazuk W.B."/>
            <person name="Barker E."/>
            <person name="Bennetzen J."/>
            <person name="Bezanilla M."/>
            <person name="Blankenship R."/>
            <person name="Cho S.H."/>
            <person name="Dutcher S."/>
            <person name="Estelle M."/>
            <person name="Fawcett J.A."/>
            <person name="Gundlach H."/>
            <person name="Hanada K."/>
            <person name="Heyl A."/>
            <person name="Hicks K.A."/>
            <person name="Hugh J."/>
            <person name="Lohr M."/>
            <person name="Mayer K."/>
            <person name="Melkozernov A."/>
            <person name="Murata T."/>
            <person name="Nelson D."/>
            <person name="Pils B."/>
            <person name="Prigge M."/>
            <person name="Reiss B."/>
            <person name="Renner T."/>
            <person name="Rombauts S."/>
            <person name="Rushton P."/>
            <person name="Sanderfoot A."/>
            <person name="Schween G."/>
            <person name="Shiu S.-H."/>
            <person name="Stueber K."/>
            <person name="Theodoulou F.L."/>
            <person name="Tu H."/>
            <person name="Van de Peer Y."/>
            <person name="Verrier P.J."/>
            <person name="Waters E."/>
            <person name="Wood A."/>
            <person name="Yang L."/>
            <person name="Cove D."/>
            <person name="Cuming A."/>
            <person name="Hasebe M."/>
            <person name="Lucas S."/>
            <person name="Mishler D.B."/>
            <person name="Reski R."/>
            <person name="Grigoriev I."/>
            <person name="Quatrano R.S."/>
            <person name="Boore J.L."/>
        </authorList>
    </citation>
    <scope>NUCLEOTIDE SEQUENCE [LARGE SCALE GENOMIC DNA]</scope>
    <source>
        <strain evidence="2 3">cv. Gransden 2004</strain>
    </source>
</reference>
<protein>
    <submittedName>
        <fullName evidence="1 2">Uncharacterized protein</fullName>
    </submittedName>
</protein>
<reference evidence="1 3" key="2">
    <citation type="journal article" date="2018" name="Plant J.">
        <title>The Physcomitrella patens chromosome-scale assembly reveals moss genome structure and evolution.</title>
        <authorList>
            <person name="Lang D."/>
            <person name="Ullrich K.K."/>
            <person name="Murat F."/>
            <person name="Fuchs J."/>
            <person name="Jenkins J."/>
            <person name="Haas F.B."/>
            <person name="Piednoel M."/>
            <person name="Gundlach H."/>
            <person name="Van Bel M."/>
            <person name="Meyberg R."/>
            <person name="Vives C."/>
            <person name="Morata J."/>
            <person name="Symeonidi A."/>
            <person name="Hiss M."/>
            <person name="Muchero W."/>
            <person name="Kamisugi Y."/>
            <person name="Saleh O."/>
            <person name="Blanc G."/>
            <person name="Decker E.L."/>
            <person name="van Gessel N."/>
            <person name="Grimwood J."/>
            <person name="Hayes R.D."/>
            <person name="Graham S.W."/>
            <person name="Gunter L.E."/>
            <person name="McDaniel S.F."/>
            <person name="Hoernstein S.N.W."/>
            <person name="Larsson A."/>
            <person name="Li F.W."/>
            <person name="Perroud P.F."/>
            <person name="Phillips J."/>
            <person name="Ranjan P."/>
            <person name="Rokshar D.S."/>
            <person name="Rothfels C.J."/>
            <person name="Schneider L."/>
            <person name="Shu S."/>
            <person name="Stevenson D.W."/>
            <person name="Thummler F."/>
            <person name="Tillich M."/>
            <person name="Villarreal Aguilar J.C."/>
            <person name="Widiez T."/>
            <person name="Wong G.K."/>
            <person name="Wymore A."/>
            <person name="Zhang Y."/>
            <person name="Zimmer A.D."/>
            <person name="Quatrano R.S."/>
            <person name="Mayer K.F.X."/>
            <person name="Goodstein D."/>
            <person name="Casacuberta J.M."/>
            <person name="Vandepoele K."/>
            <person name="Reski R."/>
            <person name="Cuming A.C."/>
            <person name="Tuskan G.A."/>
            <person name="Maumus F."/>
            <person name="Salse J."/>
            <person name="Schmutz J."/>
            <person name="Rensing S.A."/>
        </authorList>
    </citation>
    <scope>NUCLEOTIDE SEQUENCE [LARGE SCALE GENOMIC DNA]</scope>
    <source>
        <strain evidence="2 3">cv. Gransden 2004</strain>
    </source>
</reference>
<dbReference type="Gramene" id="Pp3c21_20830V3.1">
    <property type="protein sequence ID" value="PAC:32915040.CDS.1"/>
    <property type="gene ID" value="Pp3c21_20830"/>
</dbReference>
<proteinExistence type="predicted"/>
<evidence type="ECO:0000313" key="1">
    <source>
        <dbReference type="EMBL" id="PNR32327.1"/>
    </source>
</evidence>
<reference evidence="2" key="3">
    <citation type="submission" date="2020-12" db="UniProtKB">
        <authorList>
            <consortium name="EnsemblPlants"/>
        </authorList>
    </citation>
    <scope>IDENTIFICATION</scope>
</reference>
<dbReference type="EMBL" id="ABEU02000021">
    <property type="protein sequence ID" value="PNR32327.1"/>
    <property type="molecule type" value="Genomic_DNA"/>
</dbReference>
<accession>A0A2K1ISS2</accession>
<keyword evidence="3" id="KW-1185">Reference proteome</keyword>
<dbReference type="EnsemblPlants" id="Pp3c21_20830V3.1">
    <property type="protein sequence ID" value="PAC:32915040.CDS.1"/>
    <property type="gene ID" value="Pp3c21_20830"/>
</dbReference>
<gene>
    <name evidence="1" type="ORF">PHYPA_026453</name>
</gene>
<evidence type="ECO:0000313" key="2">
    <source>
        <dbReference type="EnsemblPlants" id="PAC:32915040.CDS.1"/>
    </source>
</evidence>
<dbReference type="AlphaFoldDB" id="A0A2K1ISS2"/>
<dbReference type="InParanoid" id="A0A2K1ISS2"/>
<name>A0A2K1ISS2_PHYPA</name>
<sequence>MKNNDDQLLETPSRKEKKLQQLLPLPNYLNSTDLIVVVTSFLHMLIPGNLAAEIQNQCLLLSDQQEGKQWQ</sequence>
<evidence type="ECO:0000313" key="3">
    <source>
        <dbReference type="Proteomes" id="UP000006727"/>
    </source>
</evidence>